<reference evidence="3 4" key="1">
    <citation type="submission" date="2024-10" db="EMBL/GenBank/DDBJ databases">
        <authorList>
            <person name="Kim D."/>
        </authorList>
    </citation>
    <scope>NUCLEOTIDE SEQUENCE [LARGE SCALE GENOMIC DNA]</scope>
    <source>
        <strain evidence="3">Taebaek</strain>
    </source>
</reference>
<keyword evidence="2" id="KW-1133">Transmembrane helix</keyword>
<sequence length="255" mass="27279">MSNFLNHTLSSSSTILSAAAAGANETTERFRLALDDFVTVHPHLTCALIAVSVSLTTHLVLFVFARLFDFALAKCRPFVRRCRLRRGGGRSFRVHISDAPLLSSNGPFSHSQFTQHQQRASGKSQLLHKVPTIEADGGADDDNVGIANAEKAKRTTTPVATSRQRHQQRGLRLSSSGSGGRIGTRRTTTTVDTTGAAANAVPGTAGGSKAAPNAKEKTTTAKFWTDPNKFFSLTTDDEDEEEEGKNGRRSAAGIA</sequence>
<keyword evidence="2" id="KW-0812">Transmembrane</keyword>
<name>A0ABD2JH84_HETSC</name>
<dbReference type="EMBL" id="JBICCN010000143">
    <property type="protein sequence ID" value="KAL3089956.1"/>
    <property type="molecule type" value="Genomic_DNA"/>
</dbReference>
<evidence type="ECO:0000256" key="1">
    <source>
        <dbReference type="SAM" id="MobiDB-lite"/>
    </source>
</evidence>
<keyword evidence="4" id="KW-1185">Reference proteome</keyword>
<accession>A0ABD2JH84</accession>
<feature type="transmembrane region" description="Helical" evidence="2">
    <location>
        <begin position="47"/>
        <end position="68"/>
    </location>
</feature>
<evidence type="ECO:0000256" key="2">
    <source>
        <dbReference type="SAM" id="Phobius"/>
    </source>
</evidence>
<organism evidence="3 4">
    <name type="scientific">Heterodera schachtii</name>
    <name type="common">Sugarbeet cyst nematode worm</name>
    <name type="synonym">Tylenchus schachtii</name>
    <dbReference type="NCBI Taxonomy" id="97005"/>
    <lineage>
        <taxon>Eukaryota</taxon>
        <taxon>Metazoa</taxon>
        <taxon>Ecdysozoa</taxon>
        <taxon>Nematoda</taxon>
        <taxon>Chromadorea</taxon>
        <taxon>Rhabditida</taxon>
        <taxon>Tylenchina</taxon>
        <taxon>Tylenchomorpha</taxon>
        <taxon>Tylenchoidea</taxon>
        <taxon>Heteroderidae</taxon>
        <taxon>Heteroderinae</taxon>
        <taxon>Heterodera</taxon>
    </lineage>
</organism>
<keyword evidence="2" id="KW-0472">Membrane</keyword>
<proteinExistence type="predicted"/>
<protein>
    <submittedName>
        <fullName evidence="3">Uncharacterized protein</fullName>
    </submittedName>
</protein>
<feature type="region of interest" description="Disordered" evidence="1">
    <location>
        <begin position="149"/>
        <end position="255"/>
    </location>
</feature>
<evidence type="ECO:0000313" key="3">
    <source>
        <dbReference type="EMBL" id="KAL3089956.1"/>
    </source>
</evidence>
<dbReference type="AlphaFoldDB" id="A0ABD2JH84"/>
<dbReference type="Proteomes" id="UP001620645">
    <property type="component" value="Unassembled WGS sequence"/>
</dbReference>
<evidence type="ECO:0000313" key="4">
    <source>
        <dbReference type="Proteomes" id="UP001620645"/>
    </source>
</evidence>
<comment type="caution">
    <text evidence="3">The sequence shown here is derived from an EMBL/GenBank/DDBJ whole genome shotgun (WGS) entry which is preliminary data.</text>
</comment>
<gene>
    <name evidence="3" type="ORF">niasHS_006408</name>
</gene>